<dbReference type="Pfam" id="PF08887">
    <property type="entry name" value="GAD-like"/>
    <property type="match status" value="1"/>
</dbReference>
<feature type="domain" description="T6SS immunity protein Tdi1 C-terminal" evidence="3">
    <location>
        <begin position="206"/>
        <end position="278"/>
    </location>
</feature>
<keyword evidence="1" id="KW-0472">Membrane</keyword>
<evidence type="ECO:0000256" key="1">
    <source>
        <dbReference type="SAM" id="Phobius"/>
    </source>
</evidence>
<dbReference type="InterPro" id="IPR014983">
    <property type="entry name" value="GAD-rel"/>
</dbReference>
<comment type="caution">
    <text evidence="4">The sequence shown here is derived from an EMBL/GenBank/DDBJ whole genome shotgun (WGS) entry which is preliminary data.</text>
</comment>
<name>A0ABX3NJH6_9GAMM</name>
<feature type="domain" description="GAD-related" evidence="2">
    <location>
        <begin position="101"/>
        <end position="179"/>
    </location>
</feature>
<keyword evidence="1" id="KW-0812">Transmembrane</keyword>
<keyword evidence="1" id="KW-1133">Transmembrane helix</keyword>
<gene>
    <name evidence="4" type="ORF">B5J93_04100</name>
</gene>
<sequence>MPLIMIKFGLHSISLINMFKLLYAIFRLLSLSVIALFLLIFKSILDILLIIKSFILKHKDIKMLPLNINHAMQETPPAPQAVMMQMNNHGEQKPPFESYYPATDVQAVPPHIIASYRHKVPPRLIDIWQTTGFGKYGDGLIEFINPQDYEENLWQWLGDKQENYTPFAINAFGDMFYYRRLSDVGDEDVCLLNIQYRKYEVLDWDFDDFLNETLTDDDFRQEWLRLDLFLSAQKRHGNLQNGEVYMFTPIIALGNPADNVELLNKGLAVVYQMLVLEIGRDMYQ</sequence>
<evidence type="ECO:0000259" key="3">
    <source>
        <dbReference type="Pfam" id="PF08906"/>
    </source>
</evidence>
<feature type="transmembrane region" description="Helical" evidence="1">
    <location>
        <begin position="21"/>
        <end position="41"/>
    </location>
</feature>
<proteinExistence type="predicted"/>
<protein>
    <recommendedName>
        <fullName evidence="6">GAD-like domain</fullName>
    </recommendedName>
</protein>
<evidence type="ECO:0000259" key="2">
    <source>
        <dbReference type="Pfam" id="PF08887"/>
    </source>
</evidence>
<evidence type="ECO:0000313" key="4">
    <source>
        <dbReference type="EMBL" id="OPH39449.1"/>
    </source>
</evidence>
<evidence type="ECO:0008006" key="6">
    <source>
        <dbReference type="Google" id="ProtNLM"/>
    </source>
</evidence>
<reference evidence="4 5" key="1">
    <citation type="submission" date="2017-03" db="EMBL/GenBank/DDBJ databases">
        <title>Draft genome sequence of Moraxella equi CCUG 4950T type strain.</title>
        <authorList>
            <person name="Salva-Serra F."/>
            <person name="Engstrom-Jakobsson H."/>
            <person name="Thorell K."/>
            <person name="Jaen-Luchoro D."/>
            <person name="Gonzales-Siles L."/>
            <person name="Karlsson R."/>
            <person name="Yazdan S."/>
            <person name="Boulund F."/>
            <person name="Johnning A."/>
            <person name="Engstrand L."/>
            <person name="Kristiansson E."/>
            <person name="Moore E."/>
        </authorList>
    </citation>
    <scope>NUCLEOTIDE SEQUENCE [LARGE SCALE GENOMIC DNA]</scope>
    <source>
        <strain evidence="4 5">CCUG 4950</strain>
    </source>
</reference>
<evidence type="ECO:0000313" key="5">
    <source>
        <dbReference type="Proteomes" id="UP000190777"/>
    </source>
</evidence>
<dbReference type="InterPro" id="IPR015002">
    <property type="entry name" value="T6SS_Tdi1_C"/>
</dbReference>
<accession>A0ABX3NJH6</accession>
<dbReference type="Pfam" id="PF08906">
    <property type="entry name" value="T6SS_Tdi1_C"/>
    <property type="match status" value="1"/>
</dbReference>
<keyword evidence="5" id="KW-1185">Reference proteome</keyword>
<organism evidence="4 5">
    <name type="scientific">Moraxella equi</name>
    <dbReference type="NCBI Taxonomy" id="60442"/>
    <lineage>
        <taxon>Bacteria</taxon>
        <taxon>Pseudomonadati</taxon>
        <taxon>Pseudomonadota</taxon>
        <taxon>Gammaproteobacteria</taxon>
        <taxon>Moraxellales</taxon>
        <taxon>Moraxellaceae</taxon>
        <taxon>Moraxella</taxon>
    </lineage>
</organism>
<dbReference type="EMBL" id="MXAP01000039">
    <property type="protein sequence ID" value="OPH39449.1"/>
    <property type="molecule type" value="Genomic_DNA"/>
</dbReference>
<dbReference type="Proteomes" id="UP000190777">
    <property type="component" value="Unassembled WGS sequence"/>
</dbReference>